<evidence type="ECO:0000256" key="1">
    <source>
        <dbReference type="SAM" id="Phobius"/>
    </source>
</evidence>
<protein>
    <submittedName>
        <fullName evidence="2">Uncharacterized protein</fullName>
    </submittedName>
</protein>
<evidence type="ECO:0000313" key="2">
    <source>
        <dbReference type="EMBL" id="MPN05888.1"/>
    </source>
</evidence>
<keyword evidence="1" id="KW-0812">Transmembrane</keyword>
<dbReference type="EMBL" id="VSSQ01051787">
    <property type="protein sequence ID" value="MPN05888.1"/>
    <property type="molecule type" value="Genomic_DNA"/>
</dbReference>
<keyword evidence="1" id="KW-0472">Membrane</keyword>
<accession>A0A645EV19</accession>
<comment type="caution">
    <text evidence="2">The sequence shown here is derived from an EMBL/GenBank/DDBJ whole genome shotgun (WGS) entry which is preliminary data.</text>
</comment>
<organism evidence="2">
    <name type="scientific">bioreactor metagenome</name>
    <dbReference type="NCBI Taxonomy" id="1076179"/>
    <lineage>
        <taxon>unclassified sequences</taxon>
        <taxon>metagenomes</taxon>
        <taxon>ecological metagenomes</taxon>
    </lineage>
</organism>
<proteinExistence type="predicted"/>
<sequence>MGGTLFKIKIAKKNPCAATHLLIYPEVGFAAGMIYTVPCIVATVFDRLIRDKHRISPFLRNIGCPGGDAFLTP</sequence>
<keyword evidence="1" id="KW-1133">Transmembrane helix</keyword>
<name>A0A645EV19_9ZZZZ</name>
<dbReference type="AlphaFoldDB" id="A0A645EV19"/>
<reference evidence="2" key="1">
    <citation type="submission" date="2019-08" db="EMBL/GenBank/DDBJ databases">
        <authorList>
            <person name="Kucharzyk K."/>
            <person name="Murdoch R.W."/>
            <person name="Higgins S."/>
            <person name="Loffler F."/>
        </authorList>
    </citation>
    <scope>NUCLEOTIDE SEQUENCE</scope>
</reference>
<gene>
    <name evidence="2" type="ORF">SDC9_153142</name>
</gene>
<feature type="transmembrane region" description="Helical" evidence="1">
    <location>
        <begin position="27"/>
        <end position="45"/>
    </location>
</feature>